<evidence type="ECO:0000256" key="1">
    <source>
        <dbReference type="SAM" id="MobiDB-lite"/>
    </source>
</evidence>
<dbReference type="AlphaFoldDB" id="A0A821WAF6"/>
<dbReference type="OrthoDB" id="6617753at2759"/>
<keyword evidence="3" id="KW-1185">Reference proteome</keyword>
<feature type="region of interest" description="Disordered" evidence="1">
    <location>
        <begin position="112"/>
        <end position="162"/>
    </location>
</feature>
<feature type="compositionally biased region" description="Basic and acidic residues" evidence="1">
    <location>
        <begin position="265"/>
        <end position="275"/>
    </location>
</feature>
<feature type="region of interest" description="Disordered" evidence="1">
    <location>
        <begin position="179"/>
        <end position="282"/>
    </location>
</feature>
<sequence length="282" mass="32544">MAEKDNTKVKDREFIENSSTIEADQVQTTSYAVPKTKDKKLKRKSEYELMQLAVNCLRQKPDEYENWAASCAADLKKMEPTQQIFAKSAIAAIIMEGQLGLLHRNSVEINTPTVTITPSPTYTRSTPTPTNYNSTPSPRYSELPPEELPHYQQNMDNSQQENDANDIATPKIVVRECDPLKNKISVKRPPKTSTERSRESRERKRALKKSYIISKPKPKTPAERSRDYRARKRARKNEDNHQSNDLTRITVEVEVDQEQENSQVEDFHFTNEKNKNFNRTLS</sequence>
<feature type="compositionally biased region" description="Polar residues" evidence="1">
    <location>
        <begin position="151"/>
        <end position="162"/>
    </location>
</feature>
<dbReference type="EMBL" id="CAJOBZ010000053">
    <property type="protein sequence ID" value="CAF4919565.1"/>
    <property type="molecule type" value="Genomic_DNA"/>
</dbReference>
<comment type="caution">
    <text evidence="2">The sequence shown here is derived from an EMBL/GenBank/DDBJ whole genome shotgun (WGS) entry which is preliminary data.</text>
</comment>
<feature type="compositionally biased region" description="Low complexity" evidence="1">
    <location>
        <begin position="117"/>
        <end position="139"/>
    </location>
</feature>
<feature type="compositionally biased region" description="Basic and acidic residues" evidence="1">
    <location>
        <begin position="193"/>
        <end position="202"/>
    </location>
</feature>
<reference evidence="2" key="1">
    <citation type="submission" date="2021-02" db="EMBL/GenBank/DDBJ databases">
        <authorList>
            <person name="Steward A R."/>
        </authorList>
    </citation>
    <scope>NUCLEOTIDE SEQUENCE</scope>
</reference>
<evidence type="ECO:0000313" key="2">
    <source>
        <dbReference type="EMBL" id="CAF4919565.1"/>
    </source>
</evidence>
<organism evidence="2 3">
    <name type="scientific">Pieris macdunnoughi</name>
    <dbReference type="NCBI Taxonomy" id="345717"/>
    <lineage>
        <taxon>Eukaryota</taxon>
        <taxon>Metazoa</taxon>
        <taxon>Ecdysozoa</taxon>
        <taxon>Arthropoda</taxon>
        <taxon>Hexapoda</taxon>
        <taxon>Insecta</taxon>
        <taxon>Pterygota</taxon>
        <taxon>Neoptera</taxon>
        <taxon>Endopterygota</taxon>
        <taxon>Lepidoptera</taxon>
        <taxon>Glossata</taxon>
        <taxon>Ditrysia</taxon>
        <taxon>Papilionoidea</taxon>
        <taxon>Pieridae</taxon>
        <taxon>Pierinae</taxon>
        <taxon>Pieris</taxon>
    </lineage>
</organism>
<protein>
    <submittedName>
        <fullName evidence="2">Uncharacterized protein</fullName>
    </submittedName>
</protein>
<dbReference type="Proteomes" id="UP000663880">
    <property type="component" value="Unassembled WGS sequence"/>
</dbReference>
<evidence type="ECO:0000313" key="3">
    <source>
        <dbReference type="Proteomes" id="UP000663880"/>
    </source>
</evidence>
<proteinExistence type="predicted"/>
<accession>A0A821WAF6</accession>
<gene>
    <name evidence="2" type="ORF">PMACD_LOCUS12895</name>
</gene>
<name>A0A821WAF6_9NEOP</name>